<dbReference type="SUPFAM" id="SSF47413">
    <property type="entry name" value="lambda repressor-like DNA-binding domains"/>
    <property type="match status" value="1"/>
</dbReference>
<evidence type="ECO:0000313" key="3">
    <source>
        <dbReference type="Proteomes" id="UP001476950"/>
    </source>
</evidence>
<reference evidence="2 3" key="1">
    <citation type="submission" date="2022-04" db="EMBL/GenBank/DDBJ databases">
        <title>Positive selection, recombination, and allopatry shape intraspecific diversity of widespread and dominant cyanobacteria.</title>
        <authorList>
            <person name="Wei J."/>
            <person name="Shu W."/>
            <person name="Hu C."/>
        </authorList>
    </citation>
    <scope>NUCLEOTIDE SEQUENCE [LARGE SCALE GENOMIC DNA]</scope>
    <source>
        <strain evidence="2 3">AS-A4</strain>
    </source>
</reference>
<dbReference type="RefSeq" id="WP_190449855.1">
    <property type="nucleotide sequence ID" value="NZ_JAMPLM010000026.1"/>
</dbReference>
<accession>A0ABV0KPE6</accession>
<evidence type="ECO:0000259" key="1">
    <source>
        <dbReference type="PROSITE" id="PS50943"/>
    </source>
</evidence>
<dbReference type="InterPro" id="IPR010982">
    <property type="entry name" value="Lambda_DNA-bd_dom_sf"/>
</dbReference>
<comment type="caution">
    <text evidence="2">The sequence shown here is derived from an EMBL/GenBank/DDBJ whole genome shotgun (WGS) entry which is preliminary data.</text>
</comment>
<dbReference type="Gene3D" id="1.10.260.40">
    <property type="entry name" value="lambda repressor-like DNA-binding domains"/>
    <property type="match status" value="1"/>
</dbReference>
<name>A0ABV0KPE6_9CYAN</name>
<dbReference type="Proteomes" id="UP001476950">
    <property type="component" value="Unassembled WGS sequence"/>
</dbReference>
<organism evidence="2 3">
    <name type="scientific">Stenomitos frigidus AS-A4</name>
    <dbReference type="NCBI Taxonomy" id="2933935"/>
    <lineage>
        <taxon>Bacteria</taxon>
        <taxon>Bacillati</taxon>
        <taxon>Cyanobacteriota</taxon>
        <taxon>Cyanophyceae</taxon>
        <taxon>Leptolyngbyales</taxon>
        <taxon>Leptolyngbyaceae</taxon>
        <taxon>Stenomitos</taxon>
    </lineage>
</organism>
<dbReference type="SMART" id="SM00530">
    <property type="entry name" value="HTH_XRE"/>
    <property type="match status" value="1"/>
</dbReference>
<evidence type="ECO:0000313" key="2">
    <source>
        <dbReference type="EMBL" id="MEP1061075.1"/>
    </source>
</evidence>
<proteinExistence type="predicted"/>
<dbReference type="PROSITE" id="PS50943">
    <property type="entry name" value="HTH_CROC1"/>
    <property type="match status" value="1"/>
</dbReference>
<dbReference type="InterPro" id="IPR001387">
    <property type="entry name" value="Cro/C1-type_HTH"/>
</dbReference>
<dbReference type="EMBL" id="JAMPLM010000026">
    <property type="protein sequence ID" value="MEP1061075.1"/>
    <property type="molecule type" value="Genomic_DNA"/>
</dbReference>
<dbReference type="CDD" id="cd00093">
    <property type="entry name" value="HTH_XRE"/>
    <property type="match status" value="1"/>
</dbReference>
<protein>
    <submittedName>
        <fullName evidence="2">Helix-turn-helix domain-containing protein</fullName>
    </submittedName>
</protein>
<gene>
    <name evidence="2" type="ORF">NDI38_21830</name>
</gene>
<dbReference type="Pfam" id="PF01381">
    <property type="entry name" value="HTH_3"/>
    <property type="match status" value="1"/>
</dbReference>
<feature type="domain" description="HTH cro/C1-type" evidence="1">
    <location>
        <begin position="17"/>
        <end position="53"/>
    </location>
</feature>
<keyword evidence="3" id="KW-1185">Reference proteome</keyword>
<sequence>MTPDAKPADLASVAALVHELRQRVGLSQEKFAAKLGVTFSTVSRWERQKAMPSPMAFDRMKELLERMGDRGQDLLAKYFPEDELKLGVDGEVPKHGSA</sequence>